<organism evidence="1 2">
    <name type="scientific">Candidatus Staskawiczbacteria bacterium RIFCSPHIGHO2_01_FULL_39_25</name>
    <dbReference type="NCBI Taxonomy" id="1802202"/>
    <lineage>
        <taxon>Bacteria</taxon>
        <taxon>Candidatus Staskawicziibacteriota</taxon>
    </lineage>
</organism>
<comment type="caution">
    <text evidence="1">The sequence shown here is derived from an EMBL/GenBank/DDBJ whole genome shotgun (WGS) entry which is preliminary data.</text>
</comment>
<reference evidence="1 2" key="1">
    <citation type="journal article" date="2016" name="Nat. Commun.">
        <title>Thousands of microbial genomes shed light on interconnected biogeochemical processes in an aquifer system.</title>
        <authorList>
            <person name="Anantharaman K."/>
            <person name="Brown C.T."/>
            <person name="Hug L.A."/>
            <person name="Sharon I."/>
            <person name="Castelle C.J."/>
            <person name="Probst A.J."/>
            <person name="Thomas B.C."/>
            <person name="Singh A."/>
            <person name="Wilkins M.J."/>
            <person name="Karaoz U."/>
            <person name="Brodie E.L."/>
            <person name="Williams K.H."/>
            <person name="Hubbard S.S."/>
            <person name="Banfield J.F."/>
        </authorList>
    </citation>
    <scope>NUCLEOTIDE SEQUENCE [LARGE SCALE GENOMIC DNA]</scope>
</reference>
<evidence type="ECO:0000313" key="2">
    <source>
        <dbReference type="Proteomes" id="UP000176855"/>
    </source>
</evidence>
<accession>A0A1G2HPT5</accession>
<proteinExistence type="predicted"/>
<gene>
    <name evidence="1" type="ORF">A2730_01480</name>
</gene>
<dbReference type="Proteomes" id="UP000176855">
    <property type="component" value="Unassembled WGS sequence"/>
</dbReference>
<evidence type="ECO:0000313" key="1">
    <source>
        <dbReference type="EMBL" id="OGZ64445.1"/>
    </source>
</evidence>
<dbReference type="AlphaFoldDB" id="A0A1G2HPT5"/>
<sequence length="76" mass="8629">MHYFILIAPTEEFENSPLAVEEFELPANKAKAIQHAKKLANKKRFRMPNGKTCHGVPLLLESKGIKDEVAKIVRGW</sequence>
<dbReference type="EMBL" id="MHOO01000005">
    <property type="protein sequence ID" value="OGZ64445.1"/>
    <property type="molecule type" value="Genomic_DNA"/>
</dbReference>
<name>A0A1G2HPT5_9BACT</name>
<protein>
    <submittedName>
        <fullName evidence="1">Uncharacterized protein</fullName>
    </submittedName>
</protein>